<keyword evidence="1" id="KW-0732">Signal</keyword>
<organism evidence="2 3">
    <name type="scientific">Jeotgalibacillus terrae</name>
    <dbReference type="NCBI Taxonomy" id="587735"/>
    <lineage>
        <taxon>Bacteria</taxon>
        <taxon>Bacillati</taxon>
        <taxon>Bacillota</taxon>
        <taxon>Bacilli</taxon>
        <taxon>Bacillales</taxon>
        <taxon>Caryophanaceae</taxon>
        <taxon>Jeotgalibacillus</taxon>
    </lineage>
</organism>
<reference evidence="3" key="1">
    <citation type="journal article" date="2019" name="Int. J. Syst. Evol. Microbiol.">
        <title>The Global Catalogue of Microorganisms (GCM) 10K type strain sequencing project: providing services to taxonomists for standard genome sequencing and annotation.</title>
        <authorList>
            <consortium name="The Broad Institute Genomics Platform"/>
            <consortium name="The Broad Institute Genome Sequencing Center for Infectious Disease"/>
            <person name="Wu L."/>
            <person name="Ma J."/>
        </authorList>
    </citation>
    <scope>NUCLEOTIDE SEQUENCE [LARGE SCALE GENOMIC DNA]</scope>
    <source>
        <strain evidence="3">KCTC 13528</strain>
    </source>
</reference>
<name>A0ABW5ZNM3_9BACL</name>
<dbReference type="EMBL" id="JBHUPG010000031">
    <property type="protein sequence ID" value="MFD2913521.1"/>
    <property type="molecule type" value="Genomic_DNA"/>
</dbReference>
<comment type="caution">
    <text evidence="2">The sequence shown here is derived from an EMBL/GenBank/DDBJ whole genome shotgun (WGS) entry which is preliminary data.</text>
</comment>
<sequence length="224" mass="24308">MKKKVVFLVLSFILMFSSLGLSEKANANSADNLNLTPEQEQQVNEMVKEWDRFNQLTDHLTEVEIERLFRTADVTRTKSNAISMAASYAAPSSEIVIAQNKNDVKVLNEQLEFAQQQELPEGTVSVKLKDEHTFLAVTDSGEEVILPAGFWGGAWQVTKCVAHLTLVLIPGGAAFKAVRALGGIKTTAQLLVGAGNAKDFLLIAGGSASAILGIDGIYKNCLQW</sequence>
<feature type="signal peptide" evidence="1">
    <location>
        <begin position="1"/>
        <end position="27"/>
    </location>
</feature>
<dbReference type="RefSeq" id="WP_204728437.1">
    <property type="nucleotide sequence ID" value="NZ_JAFBDK010000003.1"/>
</dbReference>
<accession>A0ABW5ZNM3</accession>
<evidence type="ECO:0000313" key="3">
    <source>
        <dbReference type="Proteomes" id="UP001597561"/>
    </source>
</evidence>
<evidence type="ECO:0000313" key="2">
    <source>
        <dbReference type="EMBL" id="MFD2913521.1"/>
    </source>
</evidence>
<protein>
    <submittedName>
        <fullName evidence="2">Uncharacterized protein</fullName>
    </submittedName>
</protein>
<gene>
    <name evidence="2" type="ORF">ACFS5P_16660</name>
</gene>
<keyword evidence="3" id="KW-1185">Reference proteome</keyword>
<feature type="chain" id="PRO_5046519810" evidence="1">
    <location>
        <begin position="28"/>
        <end position="224"/>
    </location>
</feature>
<proteinExistence type="predicted"/>
<evidence type="ECO:0000256" key="1">
    <source>
        <dbReference type="SAM" id="SignalP"/>
    </source>
</evidence>
<dbReference type="Proteomes" id="UP001597561">
    <property type="component" value="Unassembled WGS sequence"/>
</dbReference>